<evidence type="ECO:0000259" key="5">
    <source>
        <dbReference type="Pfam" id="PF05157"/>
    </source>
</evidence>
<evidence type="ECO:0000256" key="4">
    <source>
        <dbReference type="SAM" id="Phobius"/>
    </source>
</evidence>
<dbReference type="CDD" id="cd06427">
    <property type="entry name" value="CESA_like_2"/>
    <property type="match status" value="1"/>
</dbReference>
<organism evidence="7 8">
    <name type="scientific">Candidatus Aeolococcus gillhamiae</name>
    <dbReference type="NCBI Taxonomy" id="3127015"/>
    <lineage>
        <taxon>Bacteria</taxon>
        <taxon>Bacillati</taxon>
        <taxon>Candidatus Dormiibacterota</taxon>
        <taxon>Candidatus Dormibacteria</taxon>
        <taxon>Candidatus Aeolococcales</taxon>
        <taxon>Candidatus Aeolococcaceae</taxon>
        <taxon>Candidatus Aeolococcus</taxon>
    </lineage>
</organism>
<keyword evidence="2" id="KW-0328">Glycosyltransferase</keyword>
<dbReference type="InterPro" id="IPR029044">
    <property type="entry name" value="Nucleotide-diphossugar_trans"/>
</dbReference>
<evidence type="ECO:0000313" key="7">
    <source>
        <dbReference type="EMBL" id="MBJ7595840.1"/>
    </source>
</evidence>
<sequence length="979" mass="105290">MLSNNNFTFLSPPVITGMSTQTPSESAYIALAGTGFTMGGLNPMTGVTYYQGPASSEVGCDAVAAVFSDDAHMTLNAPTTYCNGDVVVTFETQLDTRYPISSSNMNIIEAATPQPIQVRGVVSSILPKQPSPGATMYVIGSGFGATSGTATLNGSSLQVISWNDRVVSLVVAKDATSGSVVLTRYDGTTVPIGGVTLVPPALAFPGGSSAAAAAAAAASAAAKKPIIFGLPVPPSRPLSGGETVTGQLNPAPSLSPFVNNINYTTTPVGFAPFAVLAAIVLIAAFILGFVQAGLFVLFARRSRRIAAAARAAAENALVERRRGRELRLGRHVRNVEVIGRAAPIGHLLLRAGAIDRHALREALHQHRTEGRPLGEVLVARGAASEKAVWGTLGDQWGISLGDLENHWVDVTLAQRLPAVDAIRYRVLLVRGIGETVVVAMADPFDTRARLHVERVVGLRVVPILATPSAIRRRQEQVYSAALLDESVESLQRAHPEASAHLLLTRRQRITAVMGGVLAISLAVVFGGPFFIAVAGFVVGLYAVVVVFRAYVIVRGSKFLGVVDITAADLAALTDLPIYTILCPLYREAGVLPQLVEACAALDYPASLLDIKLLLEADDIETLNLVLDYPLPGNFDVIVVPAEGPRTKPKACNYGLQFARGEYVVIFDAEDIPEPDQLKKAIATFRRSGPSVGCVQAKLNFYNPRQNALTSWFALEYTAWFDFFLPGLVDLGLPVPLGGSSNHFPTALLRHLNAWDPNNVTEDADLGIRLHRAGYRTVIMSSTTLEEANSDFVNWVKQRSRWGKGYAVSWLVQMRHPVTLYRLVGWKSFISVHLTLGGTFGVSVLNLAVWLLTLLWALAQFNFIAYLFPSAIYYVGMLELLVGNFFFLYMGVWSCQHRKSWELTRVALLAPAYWLMMSLAMLKAGLQLVTKPTYWEKTVHGLFDNGSVVQDVALVGTSAPTNTSAPVLADEAATSSRAKQ</sequence>
<dbReference type="SUPFAM" id="SSF53448">
    <property type="entry name" value="Nucleotide-diphospho-sugar transferases"/>
    <property type="match status" value="1"/>
</dbReference>
<evidence type="ECO:0000256" key="1">
    <source>
        <dbReference type="ARBA" id="ARBA00006739"/>
    </source>
</evidence>
<dbReference type="AlphaFoldDB" id="A0A934JZK7"/>
<evidence type="ECO:0000313" key="8">
    <source>
        <dbReference type="Proteomes" id="UP000606991"/>
    </source>
</evidence>
<evidence type="ECO:0000259" key="6">
    <source>
        <dbReference type="Pfam" id="PF13632"/>
    </source>
</evidence>
<feature type="domain" description="Type II secretion system protein GspE N-terminal" evidence="5">
    <location>
        <begin position="396"/>
        <end position="481"/>
    </location>
</feature>
<feature type="transmembrane region" description="Helical" evidence="4">
    <location>
        <begin position="509"/>
        <end position="525"/>
    </location>
</feature>
<gene>
    <name evidence="7" type="ORF">JF886_13480</name>
</gene>
<evidence type="ECO:0000256" key="2">
    <source>
        <dbReference type="ARBA" id="ARBA00022676"/>
    </source>
</evidence>
<name>A0A934JZK7_9BACT</name>
<dbReference type="Pfam" id="PF05157">
    <property type="entry name" value="MshEN"/>
    <property type="match status" value="1"/>
</dbReference>
<dbReference type="PANTHER" id="PTHR43630:SF1">
    <property type="entry name" value="POLY-BETA-1,6-N-ACETYL-D-GLUCOSAMINE SYNTHASE"/>
    <property type="match status" value="1"/>
</dbReference>
<dbReference type="Gene3D" id="3.30.300.160">
    <property type="entry name" value="Type II secretion system, protein E, N-terminal domain"/>
    <property type="match status" value="1"/>
</dbReference>
<dbReference type="EMBL" id="JAEKNS010000134">
    <property type="protein sequence ID" value="MBJ7595840.1"/>
    <property type="molecule type" value="Genomic_DNA"/>
</dbReference>
<reference evidence="7 8" key="1">
    <citation type="submission" date="2020-10" db="EMBL/GenBank/DDBJ databases">
        <title>Ca. Dormibacterota MAGs.</title>
        <authorList>
            <person name="Montgomery K."/>
        </authorList>
    </citation>
    <scope>NUCLEOTIDE SEQUENCE [LARGE SCALE GENOMIC DNA]</scope>
    <source>
        <strain evidence="7">SC8812_S17_18</strain>
    </source>
</reference>
<dbReference type="RefSeq" id="WP_337313325.1">
    <property type="nucleotide sequence ID" value="NZ_JAEKNS010000134.1"/>
</dbReference>
<dbReference type="InterPro" id="IPR014756">
    <property type="entry name" value="Ig_E-set"/>
</dbReference>
<dbReference type="GO" id="GO:0016757">
    <property type="term" value="F:glycosyltransferase activity"/>
    <property type="evidence" value="ECO:0007669"/>
    <property type="project" value="UniProtKB-KW"/>
</dbReference>
<comment type="similarity">
    <text evidence="1">Belongs to the glycosyltransferase 2 family.</text>
</comment>
<feature type="transmembrane region" description="Helical" evidence="4">
    <location>
        <begin position="905"/>
        <end position="925"/>
    </location>
</feature>
<proteinExistence type="inferred from homology"/>
<feature type="transmembrane region" description="Helical" evidence="4">
    <location>
        <begin position="531"/>
        <end position="551"/>
    </location>
</feature>
<keyword evidence="3" id="KW-0808">Transferase</keyword>
<dbReference type="InterPro" id="IPR037257">
    <property type="entry name" value="T2SS_E_N_sf"/>
</dbReference>
<dbReference type="Proteomes" id="UP000606991">
    <property type="component" value="Unassembled WGS sequence"/>
</dbReference>
<keyword evidence="4" id="KW-0472">Membrane</keyword>
<dbReference type="Pfam" id="PF13632">
    <property type="entry name" value="Glyco_trans_2_3"/>
    <property type="match status" value="1"/>
</dbReference>
<keyword evidence="4" id="KW-0812">Transmembrane</keyword>
<feature type="transmembrane region" description="Helical" evidence="4">
    <location>
        <begin position="270"/>
        <end position="298"/>
    </location>
</feature>
<dbReference type="PANTHER" id="PTHR43630">
    <property type="entry name" value="POLY-BETA-1,6-N-ACETYL-D-GLUCOSAMINE SYNTHASE"/>
    <property type="match status" value="1"/>
</dbReference>
<accession>A0A934JZK7</accession>
<feature type="transmembrane region" description="Helical" evidence="4">
    <location>
        <begin position="870"/>
        <end position="893"/>
    </location>
</feature>
<dbReference type="InterPro" id="IPR007831">
    <property type="entry name" value="T2SS_GspE_N"/>
</dbReference>
<dbReference type="InterPro" id="IPR001173">
    <property type="entry name" value="Glyco_trans_2-like"/>
</dbReference>
<comment type="caution">
    <text evidence="7">The sequence shown here is derived from an EMBL/GenBank/DDBJ whole genome shotgun (WGS) entry which is preliminary data.</text>
</comment>
<dbReference type="SUPFAM" id="SSF81296">
    <property type="entry name" value="E set domains"/>
    <property type="match status" value="1"/>
</dbReference>
<protein>
    <submittedName>
        <fullName evidence="7">Glycosyltransferase</fullName>
    </submittedName>
</protein>
<keyword evidence="4" id="KW-1133">Transmembrane helix</keyword>
<dbReference type="SUPFAM" id="SSF160246">
    <property type="entry name" value="EspE N-terminal domain-like"/>
    <property type="match status" value="1"/>
</dbReference>
<dbReference type="Gene3D" id="2.60.40.10">
    <property type="entry name" value="Immunoglobulins"/>
    <property type="match status" value="1"/>
</dbReference>
<feature type="domain" description="Glycosyltransferase 2-like" evidence="6">
    <location>
        <begin position="662"/>
        <end position="857"/>
    </location>
</feature>
<feature type="transmembrane region" description="Helical" evidence="4">
    <location>
        <begin position="831"/>
        <end position="858"/>
    </location>
</feature>
<dbReference type="Gene3D" id="3.90.550.10">
    <property type="entry name" value="Spore Coat Polysaccharide Biosynthesis Protein SpsA, Chain A"/>
    <property type="match status" value="1"/>
</dbReference>
<evidence type="ECO:0000256" key="3">
    <source>
        <dbReference type="ARBA" id="ARBA00022679"/>
    </source>
</evidence>
<dbReference type="InterPro" id="IPR013783">
    <property type="entry name" value="Ig-like_fold"/>
</dbReference>